<dbReference type="Proteomes" id="UP000245865">
    <property type="component" value="Unassembled WGS sequence"/>
</dbReference>
<feature type="transmembrane region" description="Helical" evidence="7">
    <location>
        <begin position="325"/>
        <end position="351"/>
    </location>
</feature>
<feature type="domain" description="MacB-like periplasmic core" evidence="9">
    <location>
        <begin position="39"/>
        <end position="249"/>
    </location>
</feature>
<protein>
    <submittedName>
        <fullName evidence="10">Lipoprotein-releasing system transmembrane subunit LolC</fullName>
    </submittedName>
</protein>
<keyword evidence="5 7" id="KW-1133">Transmembrane helix</keyword>
<evidence type="ECO:0000259" key="9">
    <source>
        <dbReference type="Pfam" id="PF12704"/>
    </source>
</evidence>
<dbReference type="InterPro" id="IPR051447">
    <property type="entry name" value="Lipoprotein-release_system"/>
</dbReference>
<keyword evidence="10" id="KW-0449">Lipoprotein</keyword>
<keyword evidence="4 7" id="KW-0812">Transmembrane</keyword>
<evidence type="ECO:0000313" key="11">
    <source>
        <dbReference type="Proteomes" id="UP000245865"/>
    </source>
</evidence>
<evidence type="ECO:0000256" key="5">
    <source>
        <dbReference type="ARBA" id="ARBA00022989"/>
    </source>
</evidence>
<keyword evidence="6 7" id="KW-0472">Membrane</keyword>
<comment type="subcellular location">
    <subcellularLocation>
        <location evidence="1">Cell membrane</location>
        <topology evidence="1">Multi-pass membrane protein</topology>
    </subcellularLocation>
</comment>
<reference evidence="10 11" key="1">
    <citation type="submission" date="2018-05" db="EMBL/GenBank/DDBJ databases">
        <title>Comparative genomic sequence analysis between strain HN4 and CCM 8460T (Falsochrobactrum ovis) will provide more evidence to prove that HN4 is a new species of Falsochrobactrum.</title>
        <authorList>
            <person name="Lyu W."/>
            <person name="Sun L."/>
            <person name="Yao L."/>
        </authorList>
    </citation>
    <scope>NUCLEOTIDE SEQUENCE [LARGE SCALE GENOMIC DNA]</scope>
    <source>
        <strain evidence="10 11">HN4</strain>
    </source>
</reference>
<gene>
    <name evidence="10" type="ORF">DKP76_12410</name>
</gene>
<feature type="transmembrane region" description="Helical" evidence="7">
    <location>
        <begin position="357"/>
        <end position="379"/>
    </location>
</feature>
<dbReference type="EMBL" id="QGDB01000004">
    <property type="protein sequence ID" value="PWL17555.1"/>
    <property type="molecule type" value="Genomic_DNA"/>
</dbReference>
<dbReference type="Pfam" id="PF02687">
    <property type="entry name" value="FtsX"/>
    <property type="match status" value="1"/>
</dbReference>
<comment type="similarity">
    <text evidence="2">Belongs to the ABC-4 integral membrane protein family. LolC/E subfamily.</text>
</comment>
<organism evidence="10 11">
    <name type="scientific">Falsochrobactrum shanghaiense</name>
    <dbReference type="NCBI Taxonomy" id="2201899"/>
    <lineage>
        <taxon>Bacteria</taxon>
        <taxon>Pseudomonadati</taxon>
        <taxon>Pseudomonadota</taxon>
        <taxon>Alphaproteobacteria</taxon>
        <taxon>Hyphomicrobiales</taxon>
        <taxon>Brucellaceae</taxon>
        <taxon>Falsochrobactrum</taxon>
    </lineage>
</organism>
<evidence type="ECO:0000256" key="2">
    <source>
        <dbReference type="ARBA" id="ARBA00005236"/>
    </source>
</evidence>
<dbReference type="GO" id="GO:0044874">
    <property type="term" value="P:lipoprotein localization to outer membrane"/>
    <property type="evidence" value="ECO:0007669"/>
    <property type="project" value="TreeGrafter"/>
</dbReference>
<dbReference type="RefSeq" id="WP_109707084.1">
    <property type="nucleotide sequence ID" value="NZ_QGDB01000004.1"/>
</dbReference>
<evidence type="ECO:0000256" key="3">
    <source>
        <dbReference type="ARBA" id="ARBA00022475"/>
    </source>
</evidence>
<keyword evidence="3" id="KW-1003">Cell membrane</keyword>
<evidence type="ECO:0000259" key="8">
    <source>
        <dbReference type="Pfam" id="PF02687"/>
    </source>
</evidence>
<dbReference type="GO" id="GO:0098797">
    <property type="term" value="C:plasma membrane protein complex"/>
    <property type="evidence" value="ECO:0007669"/>
    <property type="project" value="TreeGrafter"/>
</dbReference>
<dbReference type="AlphaFoldDB" id="A0A316JA65"/>
<feature type="domain" description="ABC3 transporter permease C-terminal" evidence="8">
    <location>
        <begin position="284"/>
        <end position="417"/>
    </location>
</feature>
<evidence type="ECO:0000256" key="7">
    <source>
        <dbReference type="SAM" id="Phobius"/>
    </source>
</evidence>
<feature type="transmembrane region" description="Helical" evidence="7">
    <location>
        <begin position="281"/>
        <end position="305"/>
    </location>
</feature>
<dbReference type="InterPro" id="IPR003838">
    <property type="entry name" value="ABC3_permease_C"/>
</dbReference>
<accession>A0A316JA65</accession>
<feature type="transmembrane region" description="Helical" evidence="7">
    <location>
        <begin position="31"/>
        <end position="57"/>
    </location>
</feature>
<comment type="caution">
    <text evidence="10">The sequence shown here is derived from an EMBL/GenBank/DDBJ whole genome shotgun (WGS) entry which is preliminary data.</text>
</comment>
<feature type="transmembrane region" description="Helical" evidence="7">
    <location>
        <begin position="391"/>
        <end position="410"/>
    </location>
</feature>
<evidence type="ECO:0000313" key="10">
    <source>
        <dbReference type="EMBL" id="PWL17555.1"/>
    </source>
</evidence>
<dbReference type="Pfam" id="PF12704">
    <property type="entry name" value="MacB_PCD"/>
    <property type="match status" value="1"/>
</dbReference>
<dbReference type="InterPro" id="IPR025857">
    <property type="entry name" value="MacB_PCD"/>
</dbReference>
<sequence>MRINCSENRPFSRLERLIAWRYLTSKRSGTALSVIAVFSFLGVCLGVATLVIVMAVMNGFREDITSRLLGISGHVFVESKQSQLIDNYTTKAKAITDLPGVQSAIPYVYGTVLAQSGQISTGGILKGISAEDIRKIEALSNALPKSDDTRFADGDVALIGSSLAMGLGITVGDNISILTAPEGFWKDVFTPSIKSFTVAAILSSGNNDEAANSLYVDISSAQKLKGIGRKADLIEVYLEDQKETASIKPLLQDAIGNDMTIIDWKERNKILFSALSIERNVMFIILSLIIVVAALNIISGMIMLVKSKTQNIAILKTMGLSRSAVLRVFMMTGSLIGIVGTLIGAAIGVAVCLNIQFIGAFISYLLQTSGSAAESNFFAGLAARMDPVETALIIVFSLLVSLLAPIFPAARAASLDPVKGLRS</sequence>
<dbReference type="PANTHER" id="PTHR30489">
    <property type="entry name" value="LIPOPROTEIN-RELEASING SYSTEM TRANSMEMBRANE PROTEIN LOLE"/>
    <property type="match status" value="1"/>
</dbReference>
<proteinExistence type="inferred from homology"/>
<keyword evidence="11" id="KW-1185">Reference proteome</keyword>
<name>A0A316JA65_9HYPH</name>
<dbReference type="PANTHER" id="PTHR30489:SF0">
    <property type="entry name" value="LIPOPROTEIN-RELEASING SYSTEM TRANSMEMBRANE PROTEIN LOLE"/>
    <property type="match status" value="1"/>
</dbReference>
<evidence type="ECO:0000256" key="1">
    <source>
        <dbReference type="ARBA" id="ARBA00004651"/>
    </source>
</evidence>
<evidence type="ECO:0000256" key="6">
    <source>
        <dbReference type="ARBA" id="ARBA00023136"/>
    </source>
</evidence>
<evidence type="ECO:0000256" key="4">
    <source>
        <dbReference type="ARBA" id="ARBA00022692"/>
    </source>
</evidence>